<evidence type="ECO:0000256" key="6">
    <source>
        <dbReference type="ARBA" id="ARBA00023274"/>
    </source>
</evidence>
<evidence type="ECO:0000259" key="8">
    <source>
        <dbReference type="Pfam" id="PF13966"/>
    </source>
</evidence>
<dbReference type="GO" id="GO:0006412">
    <property type="term" value="P:translation"/>
    <property type="evidence" value="ECO:0007669"/>
    <property type="project" value="InterPro"/>
</dbReference>
<dbReference type="PANTHER" id="PTHR21026:SF2">
    <property type="entry name" value="LARGE RIBOSOMAL SUBUNIT PROTEIN BL32M"/>
    <property type="match status" value="1"/>
</dbReference>
<dbReference type="STRING" id="57577.A0A2K3MQ92"/>
<comment type="similarity">
    <text evidence="2">Belongs to the bacterial ribosomal protein bL32 family.</text>
</comment>
<gene>
    <name evidence="9" type="ORF">L195_g016123</name>
</gene>
<keyword evidence="3" id="KW-0809">Transit peptide</keyword>
<dbReference type="InterPro" id="IPR026960">
    <property type="entry name" value="RVT-Znf"/>
</dbReference>
<dbReference type="Proteomes" id="UP000236291">
    <property type="component" value="Unassembled WGS sequence"/>
</dbReference>
<dbReference type="EMBL" id="ASHM01011075">
    <property type="protein sequence ID" value="PNX92975.1"/>
    <property type="molecule type" value="Genomic_DNA"/>
</dbReference>
<reference evidence="9 10" key="1">
    <citation type="journal article" date="2014" name="Am. J. Bot.">
        <title>Genome assembly and annotation for red clover (Trifolium pratense; Fabaceae).</title>
        <authorList>
            <person name="Istvanek J."/>
            <person name="Jaros M."/>
            <person name="Krenek A."/>
            <person name="Repkova J."/>
        </authorList>
    </citation>
    <scope>NUCLEOTIDE SEQUENCE [LARGE SCALE GENOMIC DNA]</scope>
    <source>
        <strain evidence="10">cv. Tatra</strain>
        <tissue evidence="9">Young leaves</tissue>
    </source>
</reference>
<feature type="domain" description="Reverse transcriptase zinc-binding" evidence="8">
    <location>
        <begin position="156"/>
        <end position="230"/>
    </location>
</feature>
<reference evidence="9 10" key="2">
    <citation type="journal article" date="2017" name="Front. Plant Sci.">
        <title>Gene Classification and Mining of Molecular Markers Useful in Red Clover (Trifolium pratense) Breeding.</title>
        <authorList>
            <person name="Istvanek J."/>
            <person name="Dluhosova J."/>
            <person name="Dluhos P."/>
            <person name="Patkova L."/>
            <person name="Nedelnik J."/>
            <person name="Repkova J."/>
        </authorList>
    </citation>
    <scope>NUCLEOTIDE SEQUENCE [LARGE SCALE GENOMIC DNA]</scope>
    <source>
        <strain evidence="10">cv. Tatra</strain>
        <tissue evidence="9">Young leaves</tissue>
    </source>
</reference>
<evidence type="ECO:0000313" key="9">
    <source>
        <dbReference type="EMBL" id="PNX92975.1"/>
    </source>
</evidence>
<keyword evidence="6" id="KW-0687">Ribonucleoprotein</keyword>
<dbReference type="Pfam" id="PF13966">
    <property type="entry name" value="zf-RVT"/>
    <property type="match status" value="1"/>
</dbReference>
<evidence type="ECO:0000256" key="4">
    <source>
        <dbReference type="ARBA" id="ARBA00022980"/>
    </source>
</evidence>
<dbReference type="InterPro" id="IPR051991">
    <property type="entry name" value="Mitoribosomal_protein_bL32"/>
</dbReference>
<evidence type="ECO:0000256" key="7">
    <source>
        <dbReference type="ARBA" id="ARBA00039935"/>
    </source>
</evidence>
<evidence type="ECO:0000256" key="2">
    <source>
        <dbReference type="ARBA" id="ARBA00008560"/>
    </source>
</evidence>
<organism evidence="9 10">
    <name type="scientific">Trifolium pratense</name>
    <name type="common">Red clover</name>
    <dbReference type="NCBI Taxonomy" id="57577"/>
    <lineage>
        <taxon>Eukaryota</taxon>
        <taxon>Viridiplantae</taxon>
        <taxon>Streptophyta</taxon>
        <taxon>Embryophyta</taxon>
        <taxon>Tracheophyta</taxon>
        <taxon>Spermatophyta</taxon>
        <taxon>Magnoliopsida</taxon>
        <taxon>eudicotyledons</taxon>
        <taxon>Gunneridae</taxon>
        <taxon>Pentapetalae</taxon>
        <taxon>rosids</taxon>
        <taxon>fabids</taxon>
        <taxon>Fabales</taxon>
        <taxon>Fabaceae</taxon>
        <taxon>Papilionoideae</taxon>
        <taxon>50 kb inversion clade</taxon>
        <taxon>NPAAA clade</taxon>
        <taxon>Hologalegina</taxon>
        <taxon>IRL clade</taxon>
        <taxon>Trifolieae</taxon>
        <taxon>Trifolium</taxon>
    </lineage>
</organism>
<dbReference type="SUPFAM" id="SSF57829">
    <property type="entry name" value="Zn-binding ribosomal proteins"/>
    <property type="match status" value="1"/>
</dbReference>
<evidence type="ECO:0000313" key="10">
    <source>
        <dbReference type="Proteomes" id="UP000236291"/>
    </source>
</evidence>
<dbReference type="PANTHER" id="PTHR21026">
    <property type="entry name" value="39S RIBOSOMAL PROTEIN L32, MITOCHONDRIAL"/>
    <property type="match status" value="1"/>
</dbReference>
<dbReference type="GO" id="GO:0005762">
    <property type="term" value="C:mitochondrial large ribosomal subunit"/>
    <property type="evidence" value="ECO:0007669"/>
    <property type="project" value="TreeGrafter"/>
</dbReference>
<protein>
    <recommendedName>
        <fullName evidence="7">Large ribosomal subunit protein bL32m</fullName>
    </recommendedName>
</protein>
<evidence type="ECO:0000256" key="5">
    <source>
        <dbReference type="ARBA" id="ARBA00023128"/>
    </source>
</evidence>
<keyword evidence="5" id="KW-0496">Mitochondrion</keyword>
<evidence type="ECO:0000256" key="3">
    <source>
        <dbReference type="ARBA" id="ARBA00022946"/>
    </source>
</evidence>
<accession>A0A2K3MQ92</accession>
<name>A0A2K3MQ92_TRIPR</name>
<comment type="caution">
    <text evidence="9">The sequence shown here is derived from an EMBL/GenBank/DDBJ whole genome shotgun (WGS) entry which is preliminary data.</text>
</comment>
<comment type="subcellular location">
    <subcellularLocation>
        <location evidence="1">Mitochondrion</location>
    </subcellularLocation>
</comment>
<evidence type="ECO:0000256" key="1">
    <source>
        <dbReference type="ARBA" id="ARBA00004173"/>
    </source>
</evidence>
<keyword evidence="4" id="KW-0689">Ribosomal protein</keyword>
<dbReference type="GO" id="GO:0003735">
    <property type="term" value="F:structural constituent of ribosome"/>
    <property type="evidence" value="ECO:0007669"/>
    <property type="project" value="TreeGrafter"/>
</dbReference>
<dbReference type="AlphaFoldDB" id="A0A2K3MQ92"/>
<proteinExistence type="inferred from homology"/>
<sequence length="329" mass="37269">MTMRVAILRDARRNLGSILGFNRLIHSVPQSPPLAGSIDHGIQSVQPVLPEFSSPSFSFGGSMELMAVPKRKTSPHKRGIRNGPKALKPVPVLVLCKLFAWEENLVEQLLESIGPVVFSAVTDKWRWIPDEGGVFTVKSNYMIVVKWLLPFLTISEAESEASVSLWKCQNPSKAIAFGWKLLHDRIPTHQNLPRRQIPLAEGEQNCVYCGIEAEASVHSFLYCEVASQVWWEIFGWLGFDFSFKHNLFSVLNFLGGQSKKKNSCEIWTAVVWVLWRMRNAVIFDNGIVNVSSAVDEIKVLSWKWWLGQGTGALCLLYEWRMEPLVCLER</sequence>
<dbReference type="InterPro" id="IPR011332">
    <property type="entry name" value="Ribosomal_zn-bd"/>
</dbReference>